<proteinExistence type="predicted"/>
<dbReference type="AlphaFoldDB" id="A0A0F9KKF0"/>
<reference evidence="2" key="1">
    <citation type="journal article" date="2015" name="Nature">
        <title>Complex archaea that bridge the gap between prokaryotes and eukaryotes.</title>
        <authorList>
            <person name="Spang A."/>
            <person name="Saw J.H."/>
            <person name="Jorgensen S.L."/>
            <person name="Zaremba-Niedzwiedzka K."/>
            <person name="Martijn J."/>
            <person name="Lind A.E."/>
            <person name="van Eijk R."/>
            <person name="Schleper C."/>
            <person name="Guy L."/>
            <person name="Ettema T.J."/>
        </authorList>
    </citation>
    <scope>NUCLEOTIDE SEQUENCE</scope>
</reference>
<comment type="caution">
    <text evidence="2">The sequence shown here is derived from an EMBL/GenBank/DDBJ whole genome shotgun (WGS) entry which is preliminary data.</text>
</comment>
<sequence>MNHPKTYTLTRGEWRAINRALAGAALVIAVPGLDRAAGARLQRRNHVRKAQNILSASYKRAAKKTIDGGAEAGEVPSDANLPPAVPPEFVK</sequence>
<accession>A0A0F9KKF0</accession>
<feature type="region of interest" description="Disordered" evidence="1">
    <location>
        <begin position="65"/>
        <end position="91"/>
    </location>
</feature>
<dbReference type="EMBL" id="LAZR01014827">
    <property type="protein sequence ID" value="KKM15770.1"/>
    <property type="molecule type" value="Genomic_DNA"/>
</dbReference>
<evidence type="ECO:0000256" key="1">
    <source>
        <dbReference type="SAM" id="MobiDB-lite"/>
    </source>
</evidence>
<evidence type="ECO:0000313" key="2">
    <source>
        <dbReference type="EMBL" id="KKM15770.1"/>
    </source>
</evidence>
<name>A0A0F9KKF0_9ZZZZ</name>
<gene>
    <name evidence="2" type="ORF">LCGC14_1692750</name>
</gene>
<organism evidence="2">
    <name type="scientific">marine sediment metagenome</name>
    <dbReference type="NCBI Taxonomy" id="412755"/>
    <lineage>
        <taxon>unclassified sequences</taxon>
        <taxon>metagenomes</taxon>
        <taxon>ecological metagenomes</taxon>
    </lineage>
</organism>
<protein>
    <submittedName>
        <fullName evidence="2">Uncharacterized protein</fullName>
    </submittedName>
</protein>